<keyword evidence="2" id="KW-0813">Transport</keyword>
<feature type="transmembrane region" description="Helical" evidence="7">
    <location>
        <begin position="514"/>
        <end position="539"/>
    </location>
</feature>
<dbReference type="EMBL" id="PGCJ01000161">
    <property type="protein sequence ID" value="PLW42110.1"/>
    <property type="molecule type" value="Genomic_DNA"/>
</dbReference>
<sequence length="559" mass="61365">MPCGASFGRCRFNSPAHPIIEITAYQHAPSALSANNQDAIALTASPHRNPFKVHRPFTAESDNRTVCLDSSEQPYSAFQKKHLAGPSGADEEGNEEIIPSEHHNPDESAGSELRGTSYPSIKRIDWIILPLTFLIYLSDYVQRSNIGNAAVYGLKSYELGDSHLFYALVLSSFSITYLSFSICANIIIPKSSPKNRLSYAVLINSVATITIGFASNFGTIFICRSVIGLGGAILGKSMETYYSLIYTRTEMAKRMSFFIGSTVLAGALNGIFAYATGFIESKVQSWRFIFFIEGAQGIVLALACLLYLPSSKIKKIPETTSQVQIHTHGSLSEINSLTLESHMFEYRLALKALRDPSIWISSFSYGCVNLSVGSLTGYLPLIVQSFGSSPAQSQLLTAWPYLVGLAVIFLVANASDRSGVRSIFIIIMCAIGSAGWALLLVYDTARIKYFAIFLVVAGTYCPIPLILSWTLSNCITYNEKATTLILMQTLGQAFTIFSNFIFEALDKKDPLSRLGYFINSVGNASAVIAVSCLAIFYYYKNRKNASQSALTADRFKYFL</sequence>
<proteinExistence type="predicted"/>
<accession>A0A2N5RZG0</accession>
<feature type="transmembrane region" description="Helical" evidence="7">
    <location>
        <begin position="288"/>
        <end position="308"/>
    </location>
</feature>
<keyword evidence="5 7" id="KW-0472">Membrane</keyword>
<feature type="transmembrane region" description="Helical" evidence="7">
    <location>
        <begin position="208"/>
        <end position="234"/>
    </location>
</feature>
<feature type="transmembrane region" description="Helical" evidence="7">
    <location>
        <begin position="357"/>
        <end position="378"/>
    </location>
</feature>
<dbReference type="Proteomes" id="UP000235388">
    <property type="component" value="Unassembled WGS sequence"/>
</dbReference>
<evidence type="ECO:0000256" key="7">
    <source>
        <dbReference type="SAM" id="Phobius"/>
    </source>
</evidence>
<dbReference type="GO" id="GO:0022857">
    <property type="term" value="F:transmembrane transporter activity"/>
    <property type="evidence" value="ECO:0007669"/>
    <property type="project" value="InterPro"/>
</dbReference>
<feature type="transmembrane region" description="Helical" evidence="7">
    <location>
        <begin position="164"/>
        <end position="188"/>
    </location>
</feature>
<dbReference type="InterPro" id="IPR020846">
    <property type="entry name" value="MFS_dom"/>
</dbReference>
<keyword evidence="3 7" id="KW-0812">Transmembrane</keyword>
<dbReference type="AlphaFoldDB" id="A0A2N5RZG0"/>
<feature type="transmembrane region" description="Helical" evidence="7">
    <location>
        <begin position="448"/>
        <end position="471"/>
    </location>
</feature>
<dbReference type="Pfam" id="PF07690">
    <property type="entry name" value="MFS_1"/>
    <property type="match status" value="1"/>
</dbReference>
<evidence type="ECO:0000313" key="10">
    <source>
        <dbReference type="EMBL" id="PLW42110.1"/>
    </source>
</evidence>
<dbReference type="OrthoDB" id="2497222at2759"/>
<dbReference type="PANTHER" id="PTHR43791:SF36">
    <property type="entry name" value="TRANSPORTER, PUTATIVE (AFU_ORTHOLOGUE AFUA_6G08340)-RELATED"/>
    <property type="match status" value="1"/>
</dbReference>
<feature type="transmembrane region" description="Helical" evidence="7">
    <location>
        <begin position="398"/>
        <end position="415"/>
    </location>
</feature>
<dbReference type="EMBL" id="PGCJ01001323">
    <property type="protein sequence ID" value="PLW06375.1"/>
    <property type="molecule type" value="Genomic_DNA"/>
</dbReference>
<evidence type="ECO:0000259" key="8">
    <source>
        <dbReference type="PROSITE" id="PS50850"/>
    </source>
</evidence>
<protein>
    <recommendedName>
        <fullName evidence="8">Major facilitator superfamily (MFS) profile domain-containing protein</fullName>
    </recommendedName>
</protein>
<dbReference type="PROSITE" id="PS50850">
    <property type="entry name" value="MFS"/>
    <property type="match status" value="1"/>
</dbReference>
<evidence type="ECO:0000256" key="3">
    <source>
        <dbReference type="ARBA" id="ARBA00022692"/>
    </source>
</evidence>
<feature type="transmembrane region" description="Helical" evidence="7">
    <location>
        <begin position="422"/>
        <end position="442"/>
    </location>
</feature>
<dbReference type="STRING" id="200324.A0A2N5RZG0"/>
<name>A0A2N5RZG0_9BASI</name>
<organism evidence="9 11">
    <name type="scientific">Puccinia coronata f. sp. avenae</name>
    <dbReference type="NCBI Taxonomy" id="200324"/>
    <lineage>
        <taxon>Eukaryota</taxon>
        <taxon>Fungi</taxon>
        <taxon>Dikarya</taxon>
        <taxon>Basidiomycota</taxon>
        <taxon>Pucciniomycotina</taxon>
        <taxon>Pucciniomycetes</taxon>
        <taxon>Pucciniales</taxon>
        <taxon>Pucciniaceae</taxon>
        <taxon>Puccinia</taxon>
    </lineage>
</organism>
<evidence type="ECO:0000256" key="6">
    <source>
        <dbReference type="SAM" id="MobiDB-lite"/>
    </source>
</evidence>
<dbReference type="PANTHER" id="PTHR43791">
    <property type="entry name" value="PERMEASE-RELATED"/>
    <property type="match status" value="1"/>
</dbReference>
<evidence type="ECO:0000256" key="5">
    <source>
        <dbReference type="ARBA" id="ARBA00023136"/>
    </source>
</evidence>
<dbReference type="InterPro" id="IPR036259">
    <property type="entry name" value="MFS_trans_sf"/>
</dbReference>
<dbReference type="Gene3D" id="1.20.1250.20">
    <property type="entry name" value="MFS general substrate transporter like domains"/>
    <property type="match status" value="2"/>
</dbReference>
<feature type="transmembrane region" description="Helical" evidence="7">
    <location>
        <begin position="255"/>
        <end position="276"/>
    </location>
</feature>
<feature type="domain" description="Major facilitator superfamily (MFS) profile" evidence="8">
    <location>
        <begin position="128"/>
        <end position="543"/>
    </location>
</feature>
<dbReference type="SUPFAM" id="SSF103473">
    <property type="entry name" value="MFS general substrate transporter"/>
    <property type="match status" value="1"/>
</dbReference>
<reference evidence="9 11" key="1">
    <citation type="submission" date="2017-11" db="EMBL/GenBank/DDBJ databases">
        <title>De novo assembly and phasing of dikaryotic genomes from two isolates of Puccinia coronata f. sp. avenae, the causal agent of oat crown rust.</title>
        <authorList>
            <person name="Miller M.E."/>
            <person name="Zhang Y."/>
            <person name="Omidvar V."/>
            <person name="Sperschneider J."/>
            <person name="Schwessinger B."/>
            <person name="Raley C."/>
            <person name="Palmer J.M."/>
            <person name="Garnica D."/>
            <person name="Upadhyaya N."/>
            <person name="Rathjen J."/>
            <person name="Taylor J.M."/>
            <person name="Park R.F."/>
            <person name="Dodds P.N."/>
            <person name="Hirsch C.D."/>
            <person name="Kianian S.F."/>
            <person name="Figueroa M."/>
        </authorList>
    </citation>
    <scope>NUCLEOTIDE SEQUENCE [LARGE SCALE GENOMIC DNA]</scope>
    <source>
        <strain evidence="9">12NC29</strain>
    </source>
</reference>
<dbReference type="GO" id="GO:0016020">
    <property type="term" value="C:membrane"/>
    <property type="evidence" value="ECO:0007669"/>
    <property type="project" value="UniProtKB-SubCell"/>
</dbReference>
<evidence type="ECO:0000256" key="2">
    <source>
        <dbReference type="ARBA" id="ARBA00022448"/>
    </source>
</evidence>
<evidence type="ECO:0000256" key="4">
    <source>
        <dbReference type="ARBA" id="ARBA00022989"/>
    </source>
</evidence>
<evidence type="ECO:0000256" key="1">
    <source>
        <dbReference type="ARBA" id="ARBA00004141"/>
    </source>
</evidence>
<evidence type="ECO:0000313" key="11">
    <source>
        <dbReference type="Proteomes" id="UP000235388"/>
    </source>
</evidence>
<comment type="caution">
    <text evidence="9">The sequence shown here is derived from an EMBL/GenBank/DDBJ whole genome shotgun (WGS) entry which is preliminary data.</text>
</comment>
<feature type="region of interest" description="Disordered" evidence="6">
    <location>
        <begin position="79"/>
        <end position="114"/>
    </location>
</feature>
<comment type="subcellular location">
    <subcellularLocation>
        <location evidence="1">Membrane</location>
        <topology evidence="1">Multi-pass membrane protein</topology>
    </subcellularLocation>
</comment>
<keyword evidence="11" id="KW-1185">Reference proteome</keyword>
<dbReference type="InterPro" id="IPR011701">
    <property type="entry name" value="MFS"/>
</dbReference>
<evidence type="ECO:0000313" key="9">
    <source>
        <dbReference type="EMBL" id="PLW06375.1"/>
    </source>
</evidence>
<gene>
    <name evidence="10" type="ORF">PCANC_10958</name>
    <name evidence="9" type="ORF">PCANC_24994</name>
</gene>
<keyword evidence="4 7" id="KW-1133">Transmembrane helix</keyword>
<feature type="transmembrane region" description="Helical" evidence="7">
    <location>
        <begin position="483"/>
        <end position="502"/>
    </location>
</feature>